<proteinExistence type="inferred from homology"/>
<dbReference type="Gene3D" id="2.30.39.10">
    <property type="entry name" value="Alpha-1-antitrypsin, domain 1"/>
    <property type="match status" value="3"/>
</dbReference>
<evidence type="ECO:0000259" key="3">
    <source>
        <dbReference type="SMART" id="SM00093"/>
    </source>
</evidence>
<dbReference type="InterPro" id="IPR023795">
    <property type="entry name" value="Serpin_CS"/>
</dbReference>
<evidence type="ECO:0000313" key="5">
    <source>
        <dbReference type="Proteomes" id="UP001145742"/>
    </source>
</evidence>
<dbReference type="Gene3D" id="3.30.497.10">
    <property type="entry name" value="Antithrombin, subunit I, domain 2"/>
    <property type="match status" value="3"/>
</dbReference>
<dbReference type="SMART" id="SM00093">
    <property type="entry name" value="SERPIN"/>
    <property type="match status" value="3"/>
</dbReference>
<dbReference type="SUPFAM" id="SSF56574">
    <property type="entry name" value="Serpins"/>
    <property type="match status" value="3"/>
</dbReference>
<protein>
    <recommendedName>
        <fullName evidence="3">Serpin domain-containing protein</fullName>
    </recommendedName>
</protein>
<feature type="domain" description="Serpin" evidence="3">
    <location>
        <begin position="751"/>
        <end position="1114"/>
    </location>
</feature>
<evidence type="ECO:0000256" key="1">
    <source>
        <dbReference type="ARBA" id="ARBA00006426"/>
    </source>
</evidence>
<accession>A0ABQ9D9A5</accession>
<dbReference type="Pfam" id="PF00079">
    <property type="entry name" value="Serpin"/>
    <property type="match status" value="3"/>
</dbReference>
<keyword evidence="5" id="KW-1185">Reference proteome</keyword>
<dbReference type="InterPro" id="IPR042178">
    <property type="entry name" value="Serpin_sf_1"/>
</dbReference>
<comment type="caution">
    <text evidence="4">The sequence shown here is derived from an EMBL/GenBank/DDBJ whole genome shotgun (WGS) entry which is preliminary data.</text>
</comment>
<name>A0ABQ9D9A5_9PASS</name>
<sequence length="1114" mass="126110">MGSGRMTMDALQLANTAFAVDMFKKLCEKDKTANIIFSPLCTSTSLALAYKATKGDTAEQMKQVLHLKDIKDVSFGFQTITSDVSKLSSFFALKMVKRLFVDKSLNPTTDFVNSTKRPFPSELELVEFKEKTEETRQKINKSLSELTDGKMENILNEDSVSDQTQILLVNAAYFVTNWMKKFPEAEIKECPFKVNKTETKPVQMMNLEATFCLGYVKDLNVSILELPCLNKHLSMLILLPKEIEDETTGLEQLEKALTPETLLQWTNPSMMANTKVNVFLPKFTVEGDYDLKPLLESLGMTNIFNENASDFSEMCETKVSSCFMMDSISRPVTEFCLDLYNKLNRNAEDTNIIFSPMSISVALALIHLGAKNNTAAQIEKVLHVRKAAGGMSLDEENAASEMDPKESLERQPSFSQCTKDGDLNHKAFQALLLQLQNLGERYVLTLANNLFIQQGFEIRQQFLTCTKELYGAMLQTVDFHGAVEAARRKINAWVESETQGKIKELFAPGVIDGHALLVLVNVIYFKASWEHKFEEQKTVQRDFNLNQNRKKPVQMMYQKGTFKLGYIDEVGAQVLELPYAQKSLSMIILLPRDMADGSASGLEQIESTMTYENLMLWTSVENMFETTVEVYLPRFKLEGTFNLNEVLQEMGMIDIFNESKVDLSAMSFAKSLVLSNVVHKTYVEVNEEGTVAAAEVQTDNDCGVQQKPQESHNAIQAKTIDASSSRHSSAKICDHSATMCSLSAANGKFCLDFFRELSKRKRNENIFFSPLSLSAAFGMVVLGARGNTLEQIEKCEEAEGVHSQFQALLAEVSEPSPGCCLTIANRLFGEITYPFFQQYLDSTKKFYRAELEPVNFKYTEEEVREKINFWVENETKGKIKDLFAAGFIDPSTVLVLVNAMYFKGKWAAEFKKEDTKEAYFHLNKNERRTVQMMFQEGYFNMAIIGEVKMKVIELLYFNNELSMFILLPEADCEDFTGLEQLESALTYEKLAEWTSSDRMEPLRVKLYLPQFKLEESYVLNKTLQEMGVMNVFDWGKADLSGISGKDGLVVSKAIQKTIVEVNEEGTEAACAMGLFPMPLCCPVTYEFKADHPFLFFIRHNQTNTILFFGRYSSP</sequence>
<dbReference type="InterPro" id="IPR036186">
    <property type="entry name" value="Serpin_sf"/>
</dbReference>
<dbReference type="InterPro" id="IPR042185">
    <property type="entry name" value="Serpin_sf_2"/>
</dbReference>
<organism evidence="4 5">
    <name type="scientific">Willisornis vidua</name>
    <name type="common">Xingu scale-backed antbird</name>
    <dbReference type="NCBI Taxonomy" id="1566151"/>
    <lineage>
        <taxon>Eukaryota</taxon>
        <taxon>Metazoa</taxon>
        <taxon>Chordata</taxon>
        <taxon>Craniata</taxon>
        <taxon>Vertebrata</taxon>
        <taxon>Euteleostomi</taxon>
        <taxon>Archelosauria</taxon>
        <taxon>Archosauria</taxon>
        <taxon>Dinosauria</taxon>
        <taxon>Saurischia</taxon>
        <taxon>Theropoda</taxon>
        <taxon>Coelurosauria</taxon>
        <taxon>Aves</taxon>
        <taxon>Neognathae</taxon>
        <taxon>Neoaves</taxon>
        <taxon>Telluraves</taxon>
        <taxon>Australaves</taxon>
        <taxon>Passeriformes</taxon>
        <taxon>Thamnophilidae</taxon>
        <taxon>Willisornis</taxon>
    </lineage>
</organism>
<dbReference type="EMBL" id="WHWB01033885">
    <property type="protein sequence ID" value="KAJ7415944.1"/>
    <property type="molecule type" value="Genomic_DNA"/>
</dbReference>
<dbReference type="CDD" id="cd19956">
    <property type="entry name" value="serpinB"/>
    <property type="match status" value="2"/>
</dbReference>
<dbReference type="InterPro" id="IPR023796">
    <property type="entry name" value="Serpin_dom"/>
</dbReference>
<dbReference type="Proteomes" id="UP001145742">
    <property type="component" value="Unassembled WGS sequence"/>
</dbReference>
<dbReference type="InterPro" id="IPR000215">
    <property type="entry name" value="Serpin_fam"/>
</dbReference>
<dbReference type="PROSITE" id="PS00284">
    <property type="entry name" value="SERPIN"/>
    <property type="match status" value="1"/>
</dbReference>
<feature type="domain" description="Serpin" evidence="3">
    <location>
        <begin position="337"/>
        <end position="708"/>
    </location>
</feature>
<dbReference type="PANTHER" id="PTHR11461:SF186">
    <property type="entry name" value="SERPIN B4"/>
    <property type="match status" value="1"/>
</dbReference>
<gene>
    <name evidence="4" type="ORF">WISP_75239</name>
</gene>
<dbReference type="InterPro" id="IPR000240">
    <property type="entry name" value="Serpin_B9/Maspin"/>
</dbReference>
<evidence type="ECO:0000256" key="2">
    <source>
        <dbReference type="SAM" id="MobiDB-lite"/>
    </source>
</evidence>
<comment type="similarity">
    <text evidence="1">Belongs to the serpin family. Ov-serpin subfamily.</text>
</comment>
<reference evidence="4" key="1">
    <citation type="submission" date="2019-10" db="EMBL/GenBank/DDBJ databases">
        <authorList>
            <person name="Soares A.E.R."/>
            <person name="Aleixo A."/>
            <person name="Schneider P."/>
            <person name="Miyaki C.Y."/>
            <person name="Schneider M.P."/>
            <person name="Mello C."/>
            <person name="Vasconcelos A.T.R."/>
        </authorList>
    </citation>
    <scope>NUCLEOTIDE SEQUENCE</scope>
    <source>
        <tissue evidence="4">Muscle</tissue>
    </source>
</reference>
<dbReference type="PANTHER" id="PTHR11461">
    <property type="entry name" value="SERINE PROTEASE INHIBITOR, SERPIN"/>
    <property type="match status" value="1"/>
</dbReference>
<evidence type="ECO:0000313" key="4">
    <source>
        <dbReference type="EMBL" id="KAJ7415944.1"/>
    </source>
</evidence>
<feature type="domain" description="Serpin" evidence="3">
    <location>
        <begin position="20"/>
        <end position="331"/>
    </location>
</feature>
<dbReference type="PRINTS" id="PR00676">
    <property type="entry name" value="MASPIN"/>
</dbReference>
<feature type="region of interest" description="Disordered" evidence="2">
    <location>
        <begin position="393"/>
        <end position="415"/>
    </location>
</feature>